<protein>
    <submittedName>
        <fullName evidence="1">Uncharacterized protein</fullName>
    </submittedName>
</protein>
<organism evidence="1 2">
    <name type="scientific">Eruca vesicaria subsp. sativa</name>
    <name type="common">Garden rocket</name>
    <name type="synonym">Eruca sativa</name>
    <dbReference type="NCBI Taxonomy" id="29727"/>
    <lineage>
        <taxon>Eukaryota</taxon>
        <taxon>Viridiplantae</taxon>
        <taxon>Streptophyta</taxon>
        <taxon>Embryophyta</taxon>
        <taxon>Tracheophyta</taxon>
        <taxon>Spermatophyta</taxon>
        <taxon>Magnoliopsida</taxon>
        <taxon>eudicotyledons</taxon>
        <taxon>Gunneridae</taxon>
        <taxon>Pentapetalae</taxon>
        <taxon>rosids</taxon>
        <taxon>malvids</taxon>
        <taxon>Brassicales</taxon>
        <taxon>Brassicaceae</taxon>
        <taxon>Brassiceae</taxon>
        <taxon>Eruca</taxon>
    </lineage>
</organism>
<dbReference type="Proteomes" id="UP001642260">
    <property type="component" value="Unassembled WGS sequence"/>
</dbReference>
<evidence type="ECO:0000313" key="1">
    <source>
        <dbReference type="EMBL" id="CAH8361457.1"/>
    </source>
</evidence>
<proteinExistence type="predicted"/>
<accession>A0ABC8KQE7</accession>
<gene>
    <name evidence="1" type="ORF">ERUC_LOCUS27213</name>
</gene>
<reference evidence="1 2" key="1">
    <citation type="submission" date="2022-03" db="EMBL/GenBank/DDBJ databases">
        <authorList>
            <person name="Macdonald S."/>
            <person name="Ahmed S."/>
            <person name="Newling K."/>
        </authorList>
    </citation>
    <scope>NUCLEOTIDE SEQUENCE [LARGE SCALE GENOMIC DNA]</scope>
</reference>
<keyword evidence="2" id="KW-1185">Reference proteome</keyword>
<evidence type="ECO:0000313" key="2">
    <source>
        <dbReference type="Proteomes" id="UP001642260"/>
    </source>
</evidence>
<sequence length="188" mass="21830">MFCLVPRPFMFIIKELISNGHAWKESFFFLRINGTSVQENCISMFRSEWNFKHDNNHVPPLSGDLVANKDLHRNGSFYWTSFTPNRFWKALKLHRSQGHSQSFVEVETYSDMDEPASHIVPIQRKRDRSLKNKGNALDDIDSFRMILHCPNSVLVLFRAMGVEPARSLSREAALTISLPTFLRDLILF</sequence>
<name>A0ABC8KQE7_ERUVS</name>
<dbReference type="EMBL" id="CAKOAT010308487">
    <property type="protein sequence ID" value="CAH8361457.1"/>
    <property type="molecule type" value="Genomic_DNA"/>
</dbReference>
<dbReference type="AlphaFoldDB" id="A0ABC8KQE7"/>
<comment type="caution">
    <text evidence="1">The sequence shown here is derived from an EMBL/GenBank/DDBJ whole genome shotgun (WGS) entry which is preliminary data.</text>
</comment>